<keyword evidence="5" id="KW-1185">Reference proteome</keyword>
<evidence type="ECO:0008006" key="6">
    <source>
        <dbReference type="Google" id="ProtNLM"/>
    </source>
</evidence>
<sequence length="297" mass="29108">MSSTSARRRLAGSVAALLVGAAAGIGLLAPAPAQAAACSGSSGVTVVVDFAELGGGVTAGCATEGGRARGVFSAAGYTLSTATKSPGFVCRVNGLPADDPCVDAAPSDRYWSLWWADGQGGSWVYSSAGVDALKVPDGAYLAFAWHQGSGKSQPPSTVPVTRTAPTKKPAPEKSPAPKPGPGKKGGGSNPAPAPTSAPSAAPGTAGDNASGAPTPAASGSASPTDSASPDADEPTPGETFSVDPELPAADQITAGPEDTVTFSAEEVDGLPAWVPAVVVLVLVGAVVAVVLVRRRQV</sequence>
<dbReference type="InterPro" id="IPR006311">
    <property type="entry name" value="TAT_signal"/>
</dbReference>
<dbReference type="EMBL" id="SZPY01000003">
    <property type="protein sequence ID" value="TKI61463.1"/>
    <property type="molecule type" value="Genomic_DNA"/>
</dbReference>
<organism evidence="4 5">
    <name type="scientific">Nocardioides jishulii</name>
    <dbReference type="NCBI Taxonomy" id="2575440"/>
    <lineage>
        <taxon>Bacteria</taxon>
        <taxon>Bacillati</taxon>
        <taxon>Actinomycetota</taxon>
        <taxon>Actinomycetes</taxon>
        <taxon>Propionibacteriales</taxon>
        <taxon>Nocardioidaceae</taxon>
        <taxon>Nocardioides</taxon>
    </lineage>
</organism>
<feature type="region of interest" description="Disordered" evidence="1">
    <location>
        <begin position="147"/>
        <end position="246"/>
    </location>
</feature>
<keyword evidence="2" id="KW-1133">Transmembrane helix</keyword>
<feature type="compositionally biased region" description="Polar residues" evidence="1">
    <location>
        <begin position="149"/>
        <end position="160"/>
    </location>
</feature>
<dbReference type="Proteomes" id="UP000307808">
    <property type="component" value="Unassembled WGS sequence"/>
</dbReference>
<evidence type="ECO:0000313" key="4">
    <source>
        <dbReference type="EMBL" id="TKI61463.1"/>
    </source>
</evidence>
<feature type="signal peptide" evidence="3">
    <location>
        <begin position="1"/>
        <end position="35"/>
    </location>
</feature>
<dbReference type="RefSeq" id="WP_137066371.1">
    <property type="nucleotide sequence ID" value="NZ_CP040748.1"/>
</dbReference>
<dbReference type="OrthoDB" id="4401005at2"/>
<feature type="chain" id="PRO_5020202056" description="DUF4430 domain-containing protein" evidence="3">
    <location>
        <begin position="36"/>
        <end position="297"/>
    </location>
</feature>
<evidence type="ECO:0000313" key="5">
    <source>
        <dbReference type="Proteomes" id="UP000307808"/>
    </source>
</evidence>
<evidence type="ECO:0000256" key="2">
    <source>
        <dbReference type="SAM" id="Phobius"/>
    </source>
</evidence>
<evidence type="ECO:0000256" key="1">
    <source>
        <dbReference type="SAM" id="MobiDB-lite"/>
    </source>
</evidence>
<feature type="transmembrane region" description="Helical" evidence="2">
    <location>
        <begin position="272"/>
        <end position="292"/>
    </location>
</feature>
<accession>A0A4V5TJY5</accession>
<keyword evidence="3" id="KW-0732">Signal</keyword>
<gene>
    <name evidence="4" type="ORF">FC770_11760</name>
</gene>
<dbReference type="PROSITE" id="PS51318">
    <property type="entry name" value="TAT"/>
    <property type="match status" value="1"/>
</dbReference>
<reference evidence="4 5" key="1">
    <citation type="submission" date="2019-04" db="EMBL/GenBank/DDBJ databases">
        <authorList>
            <person name="Dong K."/>
        </authorList>
    </citation>
    <scope>NUCLEOTIDE SEQUENCE [LARGE SCALE GENOMIC DNA]</scope>
    <source>
        <strain evidence="5">dk3543</strain>
    </source>
</reference>
<feature type="compositionally biased region" description="Low complexity" evidence="1">
    <location>
        <begin position="194"/>
        <end position="229"/>
    </location>
</feature>
<protein>
    <recommendedName>
        <fullName evidence="6">DUF4430 domain-containing protein</fullName>
    </recommendedName>
</protein>
<dbReference type="AlphaFoldDB" id="A0A4V5TJY5"/>
<keyword evidence="2" id="KW-0472">Membrane</keyword>
<keyword evidence="2" id="KW-0812">Transmembrane</keyword>
<proteinExistence type="predicted"/>
<comment type="caution">
    <text evidence="4">The sequence shown here is derived from an EMBL/GenBank/DDBJ whole genome shotgun (WGS) entry which is preliminary data.</text>
</comment>
<evidence type="ECO:0000256" key="3">
    <source>
        <dbReference type="SAM" id="SignalP"/>
    </source>
</evidence>
<name>A0A4V5TJY5_9ACTN</name>